<reference evidence="1 2" key="2">
    <citation type="submission" date="2017-09" db="EMBL/GenBank/DDBJ databases">
        <title>Extensive intraspecific genome diversity in a model arbuscular mycorrhizal fungus.</title>
        <authorList>
            <person name="Chen E.C."/>
            <person name="Morin E."/>
            <person name="Beaudet D."/>
            <person name="Noel J."/>
            <person name="Ndikumana S."/>
            <person name="Charron P."/>
            <person name="St-Onge C."/>
            <person name="Giorgi J."/>
            <person name="Grigoriev I.V."/>
            <person name="Roux C."/>
            <person name="Martin F.M."/>
            <person name="Corradi N."/>
        </authorList>
    </citation>
    <scope>NUCLEOTIDE SEQUENCE [LARGE SCALE GENOMIC DNA]</scope>
    <source>
        <strain evidence="1 2">A5</strain>
    </source>
</reference>
<dbReference type="EMBL" id="LLXJ01000660">
    <property type="protein sequence ID" value="PKC07254.1"/>
    <property type="molecule type" value="Genomic_DNA"/>
</dbReference>
<name>A0A2N0PK94_9GLOM</name>
<evidence type="ECO:0000313" key="1">
    <source>
        <dbReference type="EMBL" id="PKC07254.1"/>
    </source>
</evidence>
<protein>
    <submittedName>
        <fullName evidence="1">Uncharacterized protein</fullName>
    </submittedName>
</protein>
<proteinExistence type="predicted"/>
<sequence length="191" mass="21437">MAMGIMITIIASSTLTMENAITFVGFIIEKACIASICKNGIMANSIRFKVDSHQFFSGVEDINFSLSEGACTFYLPRKWNQKSIDGLLALYKTGMLYIAPIQITFDKEGHSDSEGAFFSGIWPELKSNIPNNLNVVIIFIWITCKNGADEEVEMKIKKLRNRDVEINPDYISVVTGFANVNRDIDRYLSQV</sequence>
<gene>
    <name evidence="1" type="ORF">RhiirA5_359372</name>
</gene>
<evidence type="ECO:0000313" key="2">
    <source>
        <dbReference type="Proteomes" id="UP000232722"/>
    </source>
</evidence>
<accession>A0A2N0PK94</accession>
<dbReference type="VEuPathDB" id="FungiDB:FUN_006056"/>
<comment type="caution">
    <text evidence="1">The sequence shown here is derived from an EMBL/GenBank/DDBJ whole genome shotgun (WGS) entry which is preliminary data.</text>
</comment>
<organism evidence="1 2">
    <name type="scientific">Rhizophagus irregularis</name>
    <dbReference type="NCBI Taxonomy" id="588596"/>
    <lineage>
        <taxon>Eukaryota</taxon>
        <taxon>Fungi</taxon>
        <taxon>Fungi incertae sedis</taxon>
        <taxon>Mucoromycota</taxon>
        <taxon>Glomeromycotina</taxon>
        <taxon>Glomeromycetes</taxon>
        <taxon>Glomerales</taxon>
        <taxon>Glomeraceae</taxon>
        <taxon>Rhizophagus</taxon>
    </lineage>
</organism>
<dbReference type="VEuPathDB" id="FungiDB:RhiirA1_412063"/>
<dbReference type="Proteomes" id="UP000232722">
    <property type="component" value="Unassembled WGS sequence"/>
</dbReference>
<dbReference type="AlphaFoldDB" id="A0A2N0PK94"/>
<dbReference type="VEuPathDB" id="FungiDB:RhiirFUN_005757"/>
<reference evidence="1 2" key="1">
    <citation type="submission" date="2016-04" db="EMBL/GenBank/DDBJ databases">
        <title>Genome analyses suggest a sexual origin of heterokaryosis in a supposedly ancient asexual fungus.</title>
        <authorList>
            <person name="Ropars J."/>
            <person name="Sedzielewska K."/>
            <person name="Noel J."/>
            <person name="Charron P."/>
            <person name="Farinelli L."/>
            <person name="Marton T."/>
            <person name="Kruger M."/>
            <person name="Pelin A."/>
            <person name="Brachmann A."/>
            <person name="Corradi N."/>
        </authorList>
    </citation>
    <scope>NUCLEOTIDE SEQUENCE [LARGE SCALE GENOMIC DNA]</scope>
    <source>
        <strain evidence="1 2">A5</strain>
    </source>
</reference>